<feature type="region of interest" description="Disordered" evidence="1">
    <location>
        <begin position="1"/>
        <end position="28"/>
    </location>
</feature>
<dbReference type="EMBL" id="BMDU01000007">
    <property type="protein sequence ID" value="GFZ99182.1"/>
    <property type="molecule type" value="Genomic_DNA"/>
</dbReference>
<evidence type="ECO:0000313" key="3">
    <source>
        <dbReference type="Proteomes" id="UP000628109"/>
    </source>
</evidence>
<feature type="region of interest" description="Disordered" evidence="1">
    <location>
        <begin position="63"/>
        <end position="89"/>
    </location>
</feature>
<keyword evidence="3" id="KW-1185">Reference proteome</keyword>
<gene>
    <name evidence="2" type="ORF">GCM10019071_32030</name>
</gene>
<name>A0ABQ1F5D3_SPHSA</name>
<evidence type="ECO:0000313" key="2">
    <source>
        <dbReference type="EMBL" id="GFZ99182.1"/>
    </source>
</evidence>
<organism evidence="2 3">
    <name type="scientific">Sphingobium fuliginis (strain ATCC 27551)</name>
    <dbReference type="NCBI Taxonomy" id="336203"/>
    <lineage>
        <taxon>Bacteria</taxon>
        <taxon>Pseudomonadati</taxon>
        <taxon>Pseudomonadota</taxon>
        <taxon>Alphaproteobacteria</taxon>
        <taxon>Sphingomonadales</taxon>
        <taxon>Sphingomonadaceae</taxon>
        <taxon>Sphingobium</taxon>
    </lineage>
</organism>
<comment type="caution">
    <text evidence="2">The sequence shown here is derived from an EMBL/GenBank/DDBJ whole genome shotgun (WGS) entry which is preliminary data.</text>
</comment>
<protein>
    <submittedName>
        <fullName evidence="2">Uncharacterized protein</fullName>
    </submittedName>
</protein>
<evidence type="ECO:0000256" key="1">
    <source>
        <dbReference type="SAM" id="MobiDB-lite"/>
    </source>
</evidence>
<dbReference type="Proteomes" id="UP000628109">
    <property type="component" value="Unassembled WGS sequence"/>
</dbReference>
<sequence length="89" mass="9259">MDQLGGGGGGALRQIAALQQQHPRTPTGRIARHAAAVDAAADHGKIMGRRVLIPCHAATLARFGDGGNRNGPAPDKRPVPMLEPIDIQP</sequence>
<reference evidence="3" key="1">
    <citation type="journal article" date="2019" name="Int. J. Syst. Evol. Microbiol.">
        <title>The Global Catalogue of Microorganisms (GCM) 10K type strain sequencing project: providing services to taxonomists for standard genome sequencing and annotation.</title>
        <authorList>
            <consortium name="The Broad Institute Genomics Platform"/>
            <consortium name="The Broad Institute Genome Sequencing Center for Infectious Disease"/>
            <person name="Wu L."/>
            <person name="Ma J."/>
        </authorList>
    </citation>
    <scope>NUCLEOTIDE SEQUENCE [LARGE SCALE GENOMIC DNA]</scope>
    <source>
        <strain evidence="3">CCM 7327</strain>
    </source>
</reference>
<proteinExistence type="predicted"/>
<feature type="compositionally biased region" description="Gly residues" evidence="1">
    <location>
        <begin position="1"/>
        <end position="11"/>
    </location>
</feature>
<feature type="compositionally biased region" description="Low complexity" evidence="1">
    <location>
        <begin position="12"/>
        <end position="21"/>
    </location>
</feature>
<accession>A0ABQ1F5D3</accession>